<feature type="transmembrane region" description="Helical" evidence="1">
    <location>
        <begin position="52"/>
        <end position="71"/>
    </location>
</feature>
<dbReference type="Proteomes" id="UP000037510">
    <property type="component" value="Unassembled WGS sequence"/>
</dbReference>
<organism evidence="2 3">
    <name type="scientific">Operophtera brumata</name>
    <name type="common">Winter moth</name>
    <name type="synonym">Phalaena brumata</name>
    <dbReference type="NCBI Taxonomy" id="104452"/>
    <lineage>
        <taxon>Eukaryota</taxon>
        <taxon>Metazoa</taxon>
        <taxon>Ecdysozoa</taxon>
        <taxon>Arthropoda</taxon>
        <taxon>Hexapoda</taxon>
        <taxon>Insecta</taxon>
        <taxon>Pterygota</taxon>
        <taxon>Neoptera</taxon>
        <taxon>Endopterygota</taxon>
        <taxon>Lepidoptera</taxon>
        <taxon>Glossata</taxon>
        <taxon>Ditrysia</taxon>
        <taxon>Geometroidea</taxon>
        <taxon>Geometridae</taxon>
        <taxon>Larentiinae</taxon>
        <taxon>Operophtera</taxon>
    </lineage>
</organism>
<evidence type="ECO:0000313" key="3">
    <source>
        <dbReference type="Proteomes" id="UP000037510"/>
    </source>
</evidence>
<keyword evidence="1" id="KW-0472">Membrane</keyword>
<dbReference type="InterPro" id="IPR016817">
    <property type="entry name" value="MannP-dilichol_defect-1"/>
</dbReference>
<feature type="transmembrane region" description="Helical" evidence="1">
    <location>
        <begin position="77"/>
        <end position="97"/>
    </location>
</feature>
<reference evidence="2 3" key="1">
    <citation type="journal article" date="2015" name="Genome Biol. Evol.">
        <title>The genome of winter moth (Operophtera brumata) provides a genomic perspective on sexual dimorphism and phenology.</title>
        <authorList>
            <person name="Derks M.F."/>
            <person name="Smit S."/>
            <person name="Salis L."/>
            <person name="Schijlen E."/>
            <person name="Bossers A."/>
            <person name="Mateman C."/>
            <person name="Pijl A.S."/>
            <person name="de Ridder D."/>
            <person name="Groenen M.A."/>
            <person name="Visser M.E."/>
            <person name="Megens H.J."/>
        </authorList>
    </citation>
    <scope>NUCLEOTIDE SEQUENCE [LARGE SCALE GENOMIC DNA]</scope>
    <source>
        <strain evidence="2">WM2013NL</strain>
        <tissue evidence="2">Head and thorax</tissue>
    </source>
</reference>
<accession>A0A0L7KYU0</accession>
<dbReference type="EMBL" id="JTDY01004298">
    <property type="protein sequence ID" value="KOB68315.1"/>
    <property type="molecule type" value="Genomic_DNA"/>
</dbReference>
<keyword evidence="1" id="KW-0812">Transmembrane</keyword>
<keyword evidence="3" id="KW-1185">Reference proteome</keyword>
<name>A0A0L7KYU0_OPEBR</name>
<feature type="transmembrane region" description="Helical" evidence="1">
    <location>
        <begin position="20"/>
        <end position="40"/>
    </location>
</feature>
<evidence type="ECO:0000256" key="1">
    <source>
        <dbReference type="SAM" id="Phobius"/>
    </source>
</evidence>
<feature type="transmembrane region" description="Helical" evidence="1">
    <location>
        <begin position="104"/>
        <end position="125"/>
    </location>
</feature>
<proteinExistence type="predicted"/>
<evidence type="ECO:0000313" key="2">
    <source>
        <dbReference type="EMBL" id="KOB68315.1"/>
    </source>
</evidence>
<dbReference type="PANTHER" id="PTHR12226">
    <property type="entry name" value="MANNOSE-P-DOLICHOL UTILIZATION DEFECT 1 LEC35 -RELATED"/>
    <property type="match status" value="1"/>
</dbReference>
<protein>
    <submittedName>
        <fullName evidence="2">PQ loop repeat-containing protein 3</fullName>
    </submittedName>
</protein>
<comment type="caution">
    <text evidence="2">The sequence shown here is derived from an EMBL/GenBank/DDBJ whole genome shotgun (WGS) entry which is preliminary data.</text>
</comment>
<dbReference type="Gene3D" id="1.20.1280.290">
    <property type="match status" value="1"/>
</dbReference>
<sequence>MTLSGWLVEDLGMETVVPLLANSLSMLTIMSFTIMTLYNYLNNYGLMSYMEYPIILLQVYVMMYFVLKYKGMLDTPIAPLMTVIYFAGIAGFLMEILHKDILSYLVPLCTPLSGFAKVTYIYGIIKTGNAENVSLVTWIISMLTNVSRVFTVYVDSADPKLLFNFFVSTILSSGVLGTAIFYQAMARTKHRVARRKTGRRRSHND</sequence>
<dbReference type="STRING" id="104452.A0A0L7KYU0"/>
<dbReference type="AlphaFoldDB" id="A0A0L7KYU0"/>
<gene>
    <name evidence="2" type="ORF">OBRU01_18497</name>
</gene>
<keyword evidence="1" id="KW-1133">Transmembrane helix</keyword>
<dbReference type="PANTHER" id="PTHR12226:SF3">
    <property type="entry name" value="SOLUTE CARRIER FAMILY 66 MEMBER 3"/>
    <property type="match status" value="1"/>
</dbReference>
<feature type="transmembrane region" description="Helical" evidence="1">
    <location>
        <begin position="161"/>
        <end position="185"/>
    </location>
</feature>